<evidence type="ECO:0000313" key="1">
    <source>
        <dbReference type="EMBL" id="GIX65333.1"/>
    </source>
</evidence>
<accession>A0AAV4LZE8</accession>
<reference evidence="1 2" key="1">
    <citation type="submission" date="2021-06" db="EMBL/GenBank/DDBJ databases">
        <title>Genome sequence of Babesia caballi.</title>
        <authorList>
            <person name="Yamagishi J."/>
            <person name="Kidaka T."/>
            <person name="Ochi A."/>
        </authorList>
    </citation>
    <scope>NUCLEOTIDE SEQUENCE [LARGE SCALE GENOMIC DNA]</scope>
    <source>
        <strain evidence="1">USDA-D6B2</strain>
    </source>
</reference>
<organism evidence="1 2">
    <name type="scientific">Babesia caballi</name>
    <dbReference type="NCBI Taxonomy" id="5871"/>
    <lineage>
        <taxon>Eukaryota</taxon>
        <taxon>Sar</taxon>
        <taxon>Alveolata</taxon>
        <taxon>Apicomplexa</taxon>
        <taxon>Aconoidasida</taxon>
        <taxon>Piroplasmida</taxon>
        <taxon>Babesiidae</taxon>
        <taxon>Babesia</taxon>
    </lineage>
</organism>
<gene>
    <name evidence="1" type="ORF">BcabD6B2_47680</name>
</gene>
<protein>
    <submittedName>
        <fullName evidence="1">Nucleotidyltransferase domain-containing protein</fullName>
    </submittedName>
</protein>
<name>A0AAV4LZE8_BABCB</name>
<comment type="caution">
    <text evidence="1">The sequence shown here is derived from an EMBL/GenBank/DDBJ whole genome shotgun (WGS) entry which is preliminary data.</text>
</comment>
<sequence>MSFVTSTKKLRYLLSAEYCEVSDATLDDRVETKSKLRADPSRVLRGVDVSAASSGAPASLVVLSKLPSLIVSLCSFAVRAVAPRGGALLARVRCAWSAGSGVARGRGPWGYEGAYRGDALPRRAETMRAIDVREAQRLFGARAQGDFLPQQQVHVVVDGEHVHILRERLCVADEILDEPVDVVRQRRVQHVAYAFASPEGGVFLVSEGRQAAFREVELLGTRVRRDLVSERRVAFLVAPPSVEGAFSGVIAHGAFQRRRLRVQGAHPGKTRRYLTECDK</sequence>
<evidence type="ECO:0000313" key="2">
    <source>
        <dbReference type="Proteomes" id="UP001497744"/>
    </source>
</evidence>
<keyword evidence="2" id="KW-1185">Reference proteome</keyword>
<dbReference type="EMBL" id="BPLF01000004">
    <property type="protein sequence ID" value="GIX65333.1"/>
    <property type="molecule type" value="Genomic_DNA"/>
</dbReference>
<dbReference type="GeneID" id="94196814"/>
<dbReference type="Proteomes" id="UP001497744">
    <property type="component" value="Unassembled WGS sequence"/>
</dbReference>
<dbReference type="AlphaFoldDB" id="A0AAV4LZE8"/>
<proteinExistence type="predicted"/>
<dbReference type="RefSeq" id="XP_067717402.1">
    <property type="nucleotide sequence ID" value="XM_067861301.1"/>
</dbReference>